<keyword evidence="1" id="KW-0812">Transmembrane</keyword>
<name>A0ABR8PXM6_9CLOT</name>
<keyword evidence="1" id="KW-1133">Transmembrane helix</keyword>
<protein>
    <submittedName>
        <fullName evidence="2">Uncharacterized protein</fullName>
    </submittedName>
</protein>
<sequence>MIKKKVLIINIIILIIISIINIISVNNLVGNMTNDIAKDEVIFTLYRNSVIREGMFYLIIPSI</sequence>
<comment type="caution">
    <text evidence="2">The sequence shown here is derived from an EMBL/GenBank/DDBJ whole genome shotgun (WGS) entry which is preliminary data.</text>
</comment>
<keyword evidence="3" id="KW-1185">Reference proteome</keyword>
<feature type="non-terminal residue" evidence="2">
    <location>
        <position position="63"/>
    </location>
</feature>
<reference evidence="2 3" key="1">
    <citation type="submission" date="2020-08" db="EMBL/GenBank/DDBJ databases">
        <title>A Genomic Blueprint of the Chicken Gut Microbiome.</title>
        <authorList>
            <person name="Gilroy R."/>
            <person name="Ravi A."/>
            <person name="Getino M."/>
            <person name="Pursley I."/>
            <person name="Horton D.L."/>
            <person name="Alikhan N.-F."/>
            <person name="Baker D."/>
            <person name="Gharbi K."/>
            <person name="Hall N."/>
            <person name="Watson M."/>
            <person name="Adriaenssens E.M."/>
            <person name="Foster-Nyarko E."/>
            <person name="Jarju S."/>
            <person name="Secka A."/>
            <person name="Antonio M."/>
            <person name="Oren A."/>
            <person name="Chaudhuri R."/>
            <person name="La Ragione R.M."/>
            <person name="Hildebrand F."/>
            <person name="Pallen M.J."/>
        </authorList>
    </citation>
    <scope>NUCLEOTIDE SEQUENCE [LARGE SCALE GENOMIC DNA]</scope>
    <source>
        <strain evidence="2 3">Sa3CVN1</strain>
    </source>
</reference>
<proteinExistence type="predicted"/>
<dbReference type="EMBL" id="JACSRA010000031">
    <property type="protein sequence ID" value="MBD7912903.1"/>
    <property type="molecule type" value="Genomic_DNA"/>
</dbReference>
<feature type="transmembrane region" description="Helical" evidence="1">
    <location>
        <begin position="7"/>
        <end position="25"/>
    </location>
</feature>
<accession>A0ABR8PXM6</accession>
<gene>
    <name evidence="2" type="ORF">H9661_16245</name>
</gene>
<evidence type="ECO:0000313" key="3">
    <source>
        <dbReference type="Proteomes" id="UP000627781"/>
    </source>
</evidence>
<dbReference type="Proteomes" id="UP000627781">
    <property type="component" value="Unassembled WGS sequence"/>
</dbReference>
<evidence type="ECO:0000313" key="2">
    <source>
        <dbReference type="EMBL" id="MBD7912903.1"/>
    </source>
</evidence>
<evidence type="ECO:0000256" key="1">
    <source>
        <dbReference type="SAM" id="Phobius"/>
    </source>
</evidence>
<dbReference type="RefSeq" id="WP_191769815.1">
    <property type="nucleotide sequence ID" value="NZ_JACSRA010000031.1"/>
</dbReference>
<organism evidence="2 3">
    <name type="scientific">Clostridium cibarium</name>
    <dbReference type="NCBI Taxonomy" id="2762247"/>
    <lineage>
        <taxon>Bacteria</taxon>
        <taxon>Bacillati</taxon>
        <taxon>Bacillota</taxon>
        <taxon>Clostridia</taxon>
        <taxon>Eubacteriales</taxon>
        <taxon>Clostridiaceae</taxon>
        <taxon>Clostridium</taxon>
    </lineage>
</organism>
<keyword evidence="1" id="KW-0472">Membrane</keyword>